<protein>
    <submittedName>
        <fullName evidence="1">Uncharacterized protein</fullName>
    </submittedName>
</protein>
<dbReference type="Proteomes" id="UP000472727">
    <property type="component" value="Unassembled WGS sequence"/>
</dbReference>
<proteinExistence type="predicted"/>
<reference evidence="1 2" key="1">
    <citation type="submission" date="2019-06" db="EMBL/GenBank/DDBJ databases">
        <authorList>
            <person name="Palmer J.M."/>
        </authorList>
    </citation>
    <scope>NUCLEOTIDE SEQUENCE [LARGE SCALE GENOMIC DNA]</scope>
    <source>
        <strain evidence="1 2">TWF106</strain>
    </source>
</reference>
<comment type="caution">
    <text evidence="1">The sequence shown here is derived from an EMBL/GenBank/DDBJ whole genome shotgun (WGS) entry which is preliminary data.</text>
</comment>
<evidence type="ECO:0000313" key="1">
    <source>
        <dbReference type="EMBL" id="KAF3210414.1"/>
    </source>
</evidence>
<organism evidence="1 2">
    <name type="scientific">Orbilia oligospora</name>
    <name type="common">Nematode-trapping fungus</name>
    <name type="synonym">Arthrobotrys oligospora</name>
    <dbReference type="NCBI Taxonomy" id="2813651"/>
    <lineage>
        <taxon>Eukaryota</taxon>
        <taxon>Fungi</taxon>
        <taxon>Dikarya</taxon>
        <taxon>Ascomycota</taxon>
        <taxon>Pezizomycotina</taxon>
        <taxon>Orbiliomycetes</taxon>
        <taxon>Orbiliales</taxon>
        <taxon>Orbiliaceae</taxon>
        <taxon>Orbilia</taxon>
    </lineage>
</organism>
<sequence length="107" mass="12124">MAHVKHNKVIGCTRLSPISENEISRTERTPVVKDILAIQARVVELESRIEELYGKIRYSEAVQQQQKGDLKGLRLDILALRSRDIASSSAVNQSSNRVSRLLRKLPF</sequence>
<dbReference type="EMBL" id="WIWS01000080">
    <property type="protein sequence ID" value="KAF3210414.1"/>
    <property type="molecule type" value="Genomic_DNA"/>
</dbReference>
<accession>A0A7C8UQH6</accession>
<dbReference type="AlphaFoldDB" id="A0A7C8UQH6"/>
<gene>
    <name evidence="1" type="ORF">TWF106_010710</name>
</gene>
<evidence type="ECO:0000313" key="2">
    <source>
        <dbReference type="Proteomes" id="UP000472727"/>
    </source>
</evidence>
<name>A0A7C8UQH6_ORBOL</name>